<dbReference type="GO" id="GO:0008173">
    <property type="term" value="F:RNA methyltransferase activity"/>
    <property type="evidence" value="ECO:0007669"/>
    <property type="project" value="InterPro"/>
</dbReference>
<dbReference type="AlphaFoldDB" id="A0A0G0JRR3"/>
<dbReference type="PANTHER" id="PTHR43191:SF2">
    <property type="entry name" value="RRNA METHYLTRANSFERASE 3, MITOCHONDRIAL"/>
    <property type="match status" value="1"/>
</dbReference>
<dbReference type="GO" id="GO:0006396">
    <property type="term" value="P:RNA processing"/>
    <property type="evidence" value="ECO:0007669"/>
    <property type="project" value="InterPro"/>
</dbReference>
<dbReference type="InterPro" id="IPR053888">
    <property type="entry name" value="MRM3-like_sub_bind"/>
</dbReference>
<dbReference type="SUPFAM" id="SSF75217">
    <property type="entry name" value="alpha/beta knot"/>
    <property type="match status" value="1"/>
</dbReference>
<organism evidence="6 7">
    <name type="scientific">Candidatus Falkowbacteria bacterium GW2011_GWE1_38_31</name>
    <dbReference type="NCBI Taxonomy" id="1618638"/>
    <lineage>
        <taxon>Bacteria</taxon>
        <taxon>Candidatus Falkowiibacteriota</taxon>
    </lineage>
</organism>
<sequence length="259" mass="29132">MNKITSSQNPKIKEILKLRKTKQRKKTDLFIIEGAQELGMVIKSGIQISNLFYCADYLKDKSFLSQLHCDIYELDKNTFNKISLRENPDGILVLAKPKDMFLNDIKLSKNPFLLILESIEKPGNLGAIFRTADACGVDCIIICEPKTDIYNPNVIRSSLGTIFTNKIVICKNSEIFSWLKKNNIKSFATTPNTDILYTRADFSGAIAITIGTEHEGLSTEWLKSADYKIKIPMKGKIDSLNASVSAAIILFEASRQREK</sequence>
<dbReference type="EMBL" id="LBUU01000006">
    <property type="protein sequence ID" value="KKQ70238.1"/>
    <property type="molecule type" value="Genomic_DNA"/>
</dbReference>
<dbReference type="GO" id="GO:0032259">
    <property type="term" value="P:methylation"/>
    <property type="evidence" value="ECO:0007669"/>
    <property type="project" value="UniProtKB-KW"/>
</dbReference>
<feature type="domain" description="tRNA/rRNA methyltransferase SpoU type" evidence="4">
    <location>
        <begin position="112"/>
        <end position="251"/>
    </location>
</feature>
<evidence type="ECO:0000259" key="4">
    <source>
        <dbReference type="Pfam" id="PF00588"/>
    </source>
</evidence>
<evidence type="ECO:0000259" key="5">
    <source>
        <dbReference type="Pfam" id="PF22435"/>
    </source>
</evidence>
<dbReference type="InterPro" id="IPR029064">
    <property type="entry name" value="Ribosomal_eL30-like_sf"/>
</dbReference>
<gene>
    <name evidence="6" type="ORF">US91_C0006G0077</name>
</gene>
<accession>A0A0G0JRR3</accession>
<name>A0A0G0JRR3_9BACT</name>
<evidence type="ECO:0000256" key="3">
    <source>
        <dbReference type="ARBA" id="ARBA00022679"/>
    </source>
</evidence>
<dbReference type="Pfam" id="PF22435">
    <property type="entry name" value="MRM3-like_sub_bind"/>
    <property type="match status" value="1"/>
</dbReference>
<dbReference type="GO" id="GO:0003723">
    <property type="term" value="F:RNA binding"/>
    <property type="evidence" value="ECO:0007669"/>
    <property type="project" value="InterPro"/>
</dbReference>
<keyword evidence="3" id="KW-0808">Transferase</keyword>
<keyword evidence="2" id="KW-0489">Methyltransferase</keyword>
<dbReference type="Gene3D" id="3.40.1280.10">
    <property type="match status" value="1"/>
</dbReference>
<dbReference type="Pfam" id="PF00588">
    <property type="entry name" value="SpoU_methylase"/>
    <property type="match status" value="1"/>
</dbReference>
<evidence type="ECO:0000256" key="2">
    <source>
        <dbReference type="ARBA" id="ARBA00022603"/>
    </source>
</evidence>
<dbReference type="InterPro" id="IPR029028">
    <property type="entry name" value="Alpha/beta_knot_MTases"/>
</dbReference>
<proteinExistence type="inferred from homology"/>
<reference evidence="6 7" key="1">
    <citation type="journal article" date="2015" name="Nature">
        <title>rRNA introns, odd ribosomes, and small enigmatic genomes across a large radiation of phyla.</title>
        <authorList>
            <person name="Brown C.T."/>
            <person name="Hug L.A."/>
            <person name="Thomas B.C."/>
            <person name="Sharon I."/>
            <person name="Castelle C.J."/>
            <person name="Singh A."/>
            <person name="Wilkins M.J."/>
            <person name="Williams K.H."/>
            <person name="Banfield J.F."/>
        </authorList>
    </citation>
    <scope>NUCLEOTIDE SEQUENCE [LARGE SCALE GENOMIC DNA]</scope>
</reference>
<dbReference type="InterPro" id="IPR051259">
    <property type="entry name" value="rRNA_Methyltransferase"/>
</dbReference>
<feature type="domain" description="MRM3-like substrate binding" evidence="5">
    <location>
        <begin position="9"/>
        <end position="92"/>
    </location>
</feature>
<comment type="similarity">
    <text evidence="1">Belongs to the class IV-like SAM-binding methyltransferase superfamily. RNA methyltransferase TrmH family.</text>
</comment>
<dbReference type="CDD" id="cd18104">
    <property type="entry name" value="SpoU-like_RNA-MTase"/>
    <property type="match status" value="1"/>
</dbReference>
<evidence type="ECO:0000313" key="7">
    <source>
        <dbReference type="Proteomes" id="UP000034022"/>
    </source>
</evidence>
<evidence type="ECO:0000256" key="1">
    <source>
        <dbReference type="ARBA" id="ARBA00007228"/>
    </source>
</evidence>
<dbReference type="Gene3D" id="3.30.1330.30">
    <property type="match status" value="1"/>
</dbReference>
<protein>
    <submittedName>
        <fullName evidence="6">Uncharacterized protein</fullName>
    </submittedName>
</protein>
<dbReference type="SUPFAM" id="SSF55315">
    <property type="entry name" value="L30e-like"/>
    <property type="match status" value="1"/>
</dbReference>
<dbReference type="PANTHER" id="PTHR43191">
    <property type="entry name" value="RRNA METHYLTRANSFERASE 3"/>
    <property type="match status" value="1"/>
</dbReference>
<evidence type="ECO:0000313" key="6">
    <source>
        <dbReference type="EMBL" id="KKQ70238.1"/>
    </source>
</evidence>
<comment type="caution">
    <text evidence="6">The sequence shown here is derived from an EMBL/GenBank/DDBJ whole genome shotgun (WGS) entry which is preliminary data.</text>
</comment>
<dbReference type="InterPro" id="IPR001537">
    <property type="entry name" value="SpoU_MeTrfase"/>
</dbReference>
<dbReference type="InterPro" id="IPR029026">
    <property type="entry name" value="tRNA_m1G_MTases_N"/>
</dbReference>
<dbReference type="Proteomes" id="UP000034022">
    <property type="component" value="Unassembled WGS sequence"/>
</dbReference>